<reference evidence="1 2" key="1">
    <citation type="submission" date="2019-04" db="EMBL/GenBank/DDBJ databases">
        <title>Niastella caeni sp. nov., isolated from activated sludge.</title>
        <authorList>
            <person name="Sheng M."/>
        </authorList>
    </citation>
    <scope>NUCLEOTIDE SEQUENCE [LARGE SCALE GENOMIC DNA]</scope>
    <source>
        <strain evidence="1 2">HX-2-15</strain>
    </source>
</reference>
<dbReference type="EMBL" id="STFF01000003">
    <property type="protein sequence ID" value="THU39612.1"/>
    <property type="molecule type" value="Genomic_DNA"/>
</dbReference>
<sequence>MEQPRHQERKYFTLETTPWYFGAWLNQARHNLSIVLNDLSIKLGSKDITDDASLKATKAVRILCDANARPDDVQKALEYYEKKMPFLFAMHYKFFKNEELEDEAEKINEMHGNNLSASPEGYAAILHQLIEVLNAARNHYSHYATTGELSVPEDFFYLLNDAFDVNVRMVKRRFGLEESDIDHLRRFIPNKDPNNKGRNGKKLKVIPNPAFRYRFNKKDSKTHFSEFGLAFFCCLFLKPGDVYLFLKKISGFKAGDTPAQKASLNAYCINNLQLPLERWESDNSMQAVFLDMCNELSKAPKELYDTLHPDKQQLFITSRAATEDEQEMDDMEEPEPETKMVRKHNRFTFFAQRYLDLTNAFPNLRFAVDLGNFHYSIYPKVIAGNRETRHLTKHLIGYGKLEDFDVKNRPPQYAEKYCTPEQHNQEMPPQYIPEIFPHYQVENNLVAISIGEKNACWPELQTESTGGQRSYPYKYIKSKEKRPDAYISTHELPALLFYELVQDKKSGQEIILQHMRKVRAFFSEIKAGMVQPVSNSLLPKPGTADIVEGKNRAYNDRYKALEELLKSRHLKAAWLPEKLLHYLLGIEQKGEQHTKEIAVQRLTDMITDAVEKIERMELREKSAVKPGKKAFRKVKVGKLADTLSADMMQMQPPVKNSEGQPLPSSKANTTAFRVLQSHLAFYGAHKDKLRDIFRACKLIGGINPHPFLHRIDVSGQTGIIEFYKAYFIEKVKYLNHCKKERRYACYHFLRLKNAAHDIPHLVEEYLNEHPETGHCAFNLPRGLFLQASLDYFKEHGSPVMQEYIKLHAGRINSVHLINYYFQHEHKDAAQDFYSWPRQYELFKTPFAKNGYNDHYTIAERTKRVPALKEIIKADETQLAQLKATARIDKEEIVAALRIYRQIREMNNYLVDRYQKKYPGMIDLHRARFSNHDDCRKVVAKARAIIDDHINNVEKRIRSYRCFLENEQYLRLVEVQDKLLFLCIKKMLANADNKLQLLHANETTVQNGDTFLLRNITAPNTPGNYKSMLNCKPVNGISITLPYYAVNERGGFKKQEGKKILLGEVEIFDRHLKIKNNGNFRKLLKDRRLNNLCFYFMPDNEGKISLERNVLENELHAYERQRLVVLEKVAELEKALYSKHEDQAVDLFYNNGRQEHKRYLAFYFAQYISGCQEVQAKLNAIRNGFLHNQYPLIAEAAFKIAPEVWAQQNAAYVPSATGSTKGYGLIEKIAAFAEEQYSIMIAKITGCVSPPLAGWLQQQG</sequence>
<evidence type="ECO:0000313" key="1">
    <source>
        <dbReference type="EMBL" id="THU39612.1"/>
    </source>
</evidence>
<proteinExistence type="predicted"/>
<dbReference type="CDD" id="cd20477">
    <property type="entry name" value="Cas13b_Pb-like"/>
    <property type="match status" value="1"/>
</dbReference>
<keyword evidence="2" id="KW-1185">Reference proteome</keyword>
<organism evidence="1 2">
    <name type="scientific">Niastella caeni</name>
    <dbReference type="NCBI Taxonomy" id="2569763"/>
    <lineage>
        <taxon>Bacteria</taxon>
        <taxon>Pseudomonadati</taxon>
        <taxon>Bacteroidota</taxon>
        <taxon>Chitinophagia</taxon>
        <taxon>Chitinophagales</taxon>
        <taxon>Chitinophagaceae</taxon>
        <taxon>Niastella</taxon>
    </lineage>
</organism>
<name>A0A4S8I1N0_9BACT</name>
<dbReference type="OrthoDB" id="613399at2"/>
<accession>A0A4S8I1N0</accession>
<gene>
    <name evidence="1" type="ORF">FAM09_14015</name>
</gene>
<protein>
    <submittedName>
        <fullName evidence="1">Uncharacterized protein</fullName>
    </submittedName>
</protein>
<dbReference type="Proteomes" id="UP000306918">
    <property type="component" value="Unassembled WGS sequence"/>
</dbReference>
<evidence type="ECO:0000313" key="2">
    <source>
        <dbReference type="Proteomes" id="UP000306918"/>
    </source>
</evidence>
<dbReference type="RefSeq" id="WP_136577744.1">
    <property type="nucleotide sequence ID" value="NZ_STFF01000003.1"/>
</dbReference>
<dbReference type="NCBIfam" id="NF038190">
    <property type="entry name" value="VI_Cas13b"/>
    <property type="match status" value="1"/>
</dbReference>
<comment type="caution">
    <text evidence="1">The sequence shown here is derived from an EMBL/GenBank/DDBJ whole genome shotgun (WGS) entry which is preliminary data.</text>
</comment>
<dbReference type="AlphaFoldDB" id="A0A4S8I1N0"/>